<dbReference type="OrthoDB" id="271187at2"/>
<comment type="caution">
    <text evidence="3">The sequence shown here is derived from an EMBL/GenBank/DDBJ whole genome shotgun (WGS) entry which is preliminary data.</text>
</comment>
<protein>
    <submittedName>
        <fullName evidence="3">Toxin-antitoxin system, toxin component, PIN family protein</fullName>
    </submittedName>
</protein>
<dbReference type="EMBL" id="LPWH01000123">
    <property type="protein sequence ID" value="POQ98381.1"/>
    <property type="molecule type" value="Genomic_DNA"/>
</dbReference>
<keyword evidence="4" id="KW-1185">Reference proteome</keyword>
<name>A0A2S4JFR6_9SPIO</name>
<dbReference type="Proteomes" id="UP000237350">
    <property type="component" value="Unassembled WGS sequence"/>
</dbReference>
<dbReference type="Pfam" id="PF13470">
    <property type="entry name" value="PIN_3"/>
    <property type="match status" value="1"/>
</dbReference>
<dbReference type="InterPro" id="IPR002716">
    <property type="entry name" value="PIN_dom"/>
</dbReference>
<accession>A0A2S4JFR6</accession>
<dbReference type="InterPro" id="IPR058652">
    <property type="entry name" value="VapC50_C"/>
</dbReference>
<evidence type="ECO:0000313" key="3">
    <source>
        <dbReference type="EMBL" id="POQ98381.1"/>
    </source>
</evidence>
<evidence type="ECO:0000313" key="4">
    <source>
        <dbReference type="Proteomes" id="UP000237350"/>
    </source>
</evidence>
<organism evidence="3 4">
    <name type="scientific">Alkalispirochaeta sphaeroplastigenens</name>
    <dbReference type="NCBI Taxonomy" id="1187066"/>
    <lineage>
        <taxon>Bacteria</taxon>
        <taxon>Pseudomonadati</taxon>
        <taxon>Spirochaetota</taxon>
        <taxon>Spirochaetia</taxon>
        <taxon>Spirochaetales</taxon>
        <taxon>Spirochaetaceae</taxon>
        <taxon>Alkalispirochaeta</taxon>
    </lineage>
</organism>
<proteinExistence type="predicted"/>
<evidence type="ECO:0000259" key="2">
    <source>
        <dbReference type="Pfam" id="PF26343"/>
    </source>
</evidence>
<evidence type="ECO:0000259" key="1">
    <source>
        <dbReference type="Pfam" id="PF13470"/>
    </source>
</evidence>
<dbReference type="SUPFAM" id="SSF88723">
    <property type="entry name" value="PIN domain-like"/>
    <property type="match status" value="1"/>
</dbReference>
<feature type="domain" description="VapC50 C-terminal" evidence="2">
    <location>
        <begin position="130"/>
        <end position="183"/>
    </location>
</feature>
<dbReference type="RefSeq" id="WP_103681197.1">
    <property type="nucleotide sequence ID" value="NZ_LPWH01000123.1"/>
</dbReference>
<dbReference type="Pfam" id="PF26343">
    <property type="entry name" value="VapC50_C"/>
    <property type="match status" value="1"/>
</dbReference>
<gene>
    <name evidence="3" type="ORF">AU468_13580</name>
</gene>
<dbReference type="AlphaFoldDB" id="A0A2S4JFR6"/>
<dbReference type="InterPro" id="IPR029060">
    <property type="entry name" value="PIN-like_dom_sf"/>
</dbReference>
<sequence length="189" mass="21595">MSRFTVVYDACVLYPAPLRDLLLQLATEDLFRACWSNQIHDEWIRNVMANRPDLTRQQLERTRDLMNESVLDSVVTDYEQFIPAIHLPDENDRHVVAVAVRCGASVVVTYNSKDFPPGELMKYDLEAVHPDAFLIQQFHLSEAKLVGSARKVRNRLKNPPLSAEDYLSTLEKQGLPQTVALLRSFLSLL</sequence>
<reference evidence="4" key="1">
    <citation type="submission" date="2015-12" db="EMBL/GenBank/DDBJ databases">
        <authorList>
            <person name="Lodha T.D."/>
            <person name="Chintalapati S."/>
            <person name="Chintalapati V.R."/>
            <person name="Sravanthi T."/>
        </authorList>
    </citation>
    <scope>NUCLEOTIDE SEQUENCE [LARGE SCALE GENOMIC DNA]</scope>
    <source>
        <strain evidence="4">JC133</strain>
    </source>
</reference>
<feature type="domain" description="PIN" evidence="1">
    <location>
        <begin position="6"/>
        <end position="112"/>
    </location>
</feature>